<proteinExistence type="predicted"/>
<dbReference type="EMBL" id="MHHS01000007">
    <property type="protein sequence ID" value="OGY37505.1"/>
    <property type="molecule type" value="Genomic_DNA"/>
</dbReference>
<feature type="transmembrane region" description="Helical" evidence="1">
    <location>
        <begin position="34"/>
        <end position="54"/>
    </location>
</feature>
<protein>
    <recommendedName>
        <fullName evidence="4">DUF2933 domain-containing protein</fullName>
    </recommendedName>
</protein>
<dbReference type="Proteomes" id="UP000177941">
    <property type="component" value="Unassembled WGS sequence"/>
</dbReference>
<keyword evidence="1" id="KW-0472">Membrane</keyword>
<evidence type="ECO:0000313" key="2">
    <source>
        <dbReference type="EMBL" id="OGY37505.1"/>
    </source>
</evidence>
<reference evidence="2 3" key="1">
    <citation type="journal article" date="2016" name="Nat. Commun.">
        <title>Thousands of microbial genomes shed light on interconnected biogeochemical processes in an aquifer system.</title>
        <authorList>
            <person name="Anantharaman K."/>
            <person name="Brown C.T."/>
            <person name="Hug L.A."/>
            <person name="Sharon I."/>
            <person name="Castelle C.J."/>
            <person name="Probst A.J."/>
            <person name="Thomas B.C."/>
            <person name="Singh A."/>
            <person name="Wilkins M.J."/>
            <person name="Karaoz U."/>
            <person name="Brodie E.L."/>
            <person name="Williams K.H."/>
            <person name="Hubbard S.S."/>
            <person name="Banfield J.F."/>
        </authorList>
    </citation>
    <scope>NUCLEOTIDE SEQUENCE [LARGE SCALE GENOMIC DNA]</scope>
</reference>
<name>A0A1G1XBN5_9BACT</name>
<accession>A0A1G1XBN5</accession>
<organism evidence="2 3">
    <name type="scientific">Candidatus Andersenbacteria bacterium RIFCSPHIGHO2_12_FULL_45_11b</name>
    <dbReference type="NCBI Taxonomy" id="1797282"/>
    <lineage>
        <taxon>Bacteria</taxon>
        <taxon>Candidatus Anderseniibacteriota</taxon>
    </lineage>
</organism>
<keyword evidence="1" id="KW-0812">Transmembrane</keyword>
<gene>
    <name evidence="2" type="ORF">A3E36_02730</name>
</gene>
<comment type="caution">
    <text evidence="2">The sequence shown here is derived from an EMBL/GenBank/DDBJ whole genome shotgun (WGS) entry which is preliminary data.</text>
</comment>
<evidence type="ECO:0000256" key="1">
    <source>
        <dbReference type="SAM" id="Phobius"/>
    </source>
</evidence>
<evidence type="ECO:0000313" key="3">
    <source>
        <dbReference type="Proteomes" id="UP000177941"/>
    </source>
</evidence>
<sequence length="102" mass="11640">MKNILKACMNWKVLLGIGVVMLLAYLFVPNIASYSWVLFVLVCPLSMMLMMAGMNHGENKSEKLFVCPECSLEYKDAEWAKKCTAWCKEHHSCNLEIIKHAV</sequence>
<keyword evidence="1" id="KW-1133">Transmembrane helix</keyword>
<dbReference type="AlphaFoldDB" id="A0A1G1XBN5"/>
<feature type="transmembrane region" description="Helical" evidence="1">
    <location>
        <begin position="12"/>
        <end position="28"/>
    </location>
</feature>
<evidence type="ECO:0008006" key="4">
    <source>
        <dbReference type="Google" id="ProtNLM"/>
    </source>
</evidence>